<gene>
    <name evidence="1" type="ORF">PIB30_060830</name>
</gene>
<name>A0ABU6SMG9_9FABA</name>
<sequence>MEEAKKGKRNEEIMKKILKASFNPCAYTPSHGLVHTHTPNMEPKFDAGTSIMGDVPRLTLKQLGGASIAMENQPTRYPELNVQEAAVFIPHHSISDFLLTNYFCKELKPTDKAMIDASSSRPLMNKTAEEAWELIEIVADANQHFKTRATTKGVYEVAPSESTVLAKSLVDIASMLKEIKEGQQPTPILLKHQTNSSQQTPARHCESILAILTTLMNVHSCRKTTPWHPLRISLTPHHCHLTIRNITPKGGMIIIQLDGSPPQQQQQN</sequence>
<proteinExistence type="predicted"/>
<dbReference type="EMBL" id="JASCZI010060958">
    <property type="protein sequence ID" value="MED6136988.1"/>
    <property type="molecule type" value="Genomic_DNA"/>
</dbReference>
<reference evidence="1 2" key="1">
    <citation type="journal article" date="2023" name="Plants (Basel)">
        <title>Bridging the Gap: Combining Genomics and Transcriptomics Approaches to Understand Stylosanthes scabra, an Orphan Legume from the Brazilian Caatinga.</title>
        <authorList>
            <person name="Ferreira-Neto J.R.C."/>
            <person name="da Silva M.D."/>
            <person name="Binneck E."/>
            <person name="de Melo N.F."/>
            <person name="da Silva R.H."/>
            <person name="de Melo A.L.T.M."/>
            <person name="Pandolfi V."/>
            <person name="Bustamante F.O."/>
            <person name="Brasileiro-Vidal A.C."/>
            <person name="Benko-Iseppon A.M."/>
        </authorList>
    </citation>
    <scope>NUCLEOTIDE SEQUENCE [LARGE SCALE GENOMIC DNA]</scope>
    <source>
        <tissue evidence="1">Leaves</tissue>
    </source>
</reference>
<comment type="caution">
    <text evidence="1">The sequence shown here is derived from an EMBL/GenBank/DDBJ whole genome shotgun (WGS) entry which is preliminary data.</text>
</comment>
<keyword evidence="2" id="KW-1185">Reference proteome</keyword>
<evidence type="ECO:0000313" key="1">
    <source>
        <dbReference type="EMBL" id="MED6136988.1"/>
    </source>
</evidence>
<organism evidence="1 2">
    <name type="scientific">Stylosanthes scabra</name>
    <dbReference type="NCBI Taxonomy" id="79078"/>
    <lineage>
        <taxon>Eukaryota</taxon>
        <taxon>Viridiplantae</taxon>
        <taxon>Streptophyta</taxon>
        <taxon>Embryophyta</taxon>
        <taxon>Tracheophyta</taxon>
        <taxon>Spermatophyta</taxon>
        <taxon>Magnoliopsida</taxon>
        <taxon>eudicotyledons</taxon>
        <taxon>Gunneridae</taxon>
        <taxon>Pentapetalae</taxon>
        <taxon>rosids</taxon>
        <taxon>fabids</taxon>
        <taxon>Fabales</taxon>
        <taxon>Fabaceae</taxon>
        <taxon>Papilionoideae</taxon>
        <taxon>50 kb inversion clade</taxon>
        <taxon>dalbergioids sensu lato</taxon>
        <taxon>Dalbergieae</taxon>
        <taxon>Pterocarpus clade</taxon>
        <taxon>Stylosanthes</taxon>
    </lineage>
</organism>
<dbReference type="Proteomes" id="UP001341840">
    <property type="component" value="Unassembled WGS sequence"/>
</dbReference>
<accession>A0ABU6SMG9</accession>
<protein>
    <submittedName>
        <fullName evidence="1">Uncharacterized protein</fullName>
    </submittedName>
</protein>
<evidence type="ECO:0000313" key="2">
    <source>
        <dbReference type="Proteomes" id="UP001341840"/>
    </source>
</evidence>